<dbReference type="Gene3D" id="3.90.550.10">
    <property type="entry name" value="Spore Coat Polysaccharide Biosynthesis Protein SpsA, Chain A"/>
    <property type="match status" value="1"/>
</dbReference>
<dbReference type="PANTHER" id="PTHR43179:SF10">
    <property type="entry name" value="GLYCOSYL TRANSFERASE"/>
    <property type="match status" value="1"/>
</dbReference>
<dbReference type="Proteomes" id="UP000245449">
    <property type="component" value="Unassembled WGS sequence"/>
</dbReference>
<organism evidence="2 3">
    <name type="scientific">Flavobacterium psychrotolerans</name>
    <dbReference type="NCBI Taxonomy" id="2169410"/>
    <lineage>
        <taxon>Bacteria</taxon>
        <taxon>Pseudomonadati</taxon>
        <taxon>Bacteroidota</taxon>
        <taxon>Flavobacteriia</taxon>
        <taxon>Flavobacteriales</taxon>
        <taxon>Flavobacteriaceae</taxon>
        <taxon>Flavobacterium</taxon>
    </lineage>
</organism>
<dbReference type="SUPFAM" id="SSF53448">
    <property type="entry name" value="Nucleotide-diphospho-sugar transferases"/>
    <property type="match status" value="1"/>
</dbReference>
<comment type="caution">
    <text evidence="2">The sequence shown here is derived from an EMBL/GenBank/DDBJ whole genome shotgun (WGS) entry which is preliminary data.</text>
</comment>
<dbReference type="RefSeq" id="WP_116725828.1">
    <property type="nucleotide sequence ID" value="NZ_QCZI01000021.1"/>
</dbReference>
<gene>
    <name evidence="2" type="ORF">DB895_13125</name>
</gene>
<accession>A0A2U1JGD0</accession>
<dbReference type="GO" id="GO:0016740">
    <property type="term" value="F:transferase activity"/>
    <property type="evidence" value="ECO:0007669"/>
    <property type="project" value="UniProtKB-KW"/>
</dbReference>
<dbReference type="InterPro" id="IPR001173">
    <property type="entry name" value="Glyco_trans_2-like"/>
</dbReference>
<evidence type="ECO:0000259" key="1">
    <source>
        <dbReference type="Pfam" id="PF00535"/>
    </source>
</evidence>
<protein>
    <submittedName>
        <fullName evidence="2">Glycosyl transferase</fullName>
    </submittedName>
</protein>
<dbReference type="OrthoDB" id="1143197at2"/>
<keyword evidence="2" id="KW-0808">Transferase</keyword>
<dbReference type="Pfam" id="PF00535">
    <property type="entry name" value="Glycos_transf_2"/>
    <property type="match status" value="1"/>
</dbReference>
<evidence type="ECO:0000313" key="2">
    <source>
        <dbReference type="EMBL" id="PWA04044.1"/>
    </source>
</evidence>
<keyword evidence="3" id="KW-1185">Reference proteome</keyword>
<dbReference type="EMBL" id="QCZI01000021">
    <property type="protein sequence ID" value="PWA04044.1"/>
    <property type="molecule type" value="Genomic_DNA"/>
</dbReference>
<dbReference type="PANTHER" id="PTHR43179">
    <property type="entry name" value="RHAMNOSYLTRANSFERASE WBBL"/>
    <property type="match status" value="1"/>
</dbReference>
<evidence type="ECO:0000313" key="3">
    <source>
        <dbReference type="Proteomes" id="UP000245449"/>
    </source>
</evidence>
<reference evidence="2 3" key="1">
    <citation type="submission" date="2018-04" db="EMBL/GenBank/DDBJ databases">
        <title>Flavobacterium sp. nov., isolated from glacier ice.</title>
        <authorList>
            <person name="Liu Q."/>
            <person name="Xin Y.-H."/>
        </authorList>
    </citation>
    <scope>NUCLEOTIDE SEQUENCE [LARGE SCALE GENOMIC DNA]</scope>
    <source>
        <strain evidence="2 3">RB1R5</strain>
    </source>
</reference>
<name>A0A2U1JGD0_9FLAO</name>
<feature type="domain" description="Glycosyltransferase 2-like" evidence="1">
    <location>
        <begin position="7"/>
        <end position="128"/>
    </location>
</feature>
<proteinExistence type="predicted"/>
<sequence>MPNKTVSIHISTKNRKIDLEITLRKIQYLLERKDVECVIFDDGSSDGTFEMVKNKFPQVILLRNEISKGYIFCRNKMLNETKSDFTISLDDDAHFLTQNPLEKIEEYFDATPNCGLLALRIFWGIEEPKNITSHEKPQRVQGFVGCGHVWRMKAWRDIPNYPEWFEFYGEENFASLQLFKKNWEVHYLPEVLVHHRVNLKSRTKNNKDFGFRYRRSIRSGWYSILLFYPAIKVPRIIAYSIFMQIKTKIAKGNFKVVIPLFQAIMDVFFNIPNLIKNRNVLTREEYQHYTELKETKIFWKPEN</sequence>
<dbReference type="InterPro" id="IPR029044">
    <property type="entry name" value="Nucleotide-diphossugar_trans"/>
</dbReference>
<dbReference type="AlphaFoldDB" id="A0A2U1JGD0"/>